<dbReference type="EMBL" id="CAJGYM010000007">
    <property type="protein sequence ID" value="CAD6187640.1"/>
    <property type="molecule type" value="Genomic_DNA"/>
</dbReference>
<keyword evidence="2" id="KW-1185">Reference proteome</keyword>
<name>A0A8S1H2P1_9PELO</name>
<sequence>MLLTNWAHRSATDCVPVYRPQSHKFDPRLDPTKEFNKCWYWETTTSKSPVVAHTQGRIGHSSQSTDLH</sequence>
<dbReference type="Proteomes" id="UP000835052">
    <property type="component" value="Unassembled WGS sequence"/>
</dbReference>
<organism evidence="1 2">
    <name type="scientific">Caenorhabditis auriculariae</name>
    <dbReference type="NCBI Taxonomy" id="2777116"/>
    <lineage>
        <taxon>Eukaryota</taxon>
        <taxon>Metazoa</taxon>
        <taxon>Ecdysozoa</taxon>
        <taxon>Nematoda</taxon>
        <taxon>Chromadorea</taxon>
        <taxon>Rhabditida</taxon>
        <taxon>Rhabditina</taxon>
        <taxon>Rhabditomorpha</taxon>
        <taxon>Rhabditoidea</taxon>
        <taxon>Rhabditidae</taxon>
        <taxon>Peloderinae</taxon>
        <taxon>Caenorhabditis</taxon>
    </lineage>
</organism>
<evidence type="ECO:0000313" key="1">
    <source>
        <dbReference type="EMBL" id="CAD6187640.1"/>
    </source>
</evidence>
<evidence type="ECO:0000313" key="2">
    <source>
        <dbReference type="Proteomes" id="UP000835052"/>
    </source>
</evidence>
<protein>
    <submittedName>
        <fullName evidence="1">Uncharacterized protein</fullName>
    </submittedName>
</protein>
<reference evidence="1" key="1">
    <citation type="submission" date="2020-10" db="EMBL/GenBank/DDBJ databases">
        <authorList>
            <person name="Kikuchi T."/>
        </authorList>
    </citation>
    <scope>NUCLEOTIDE SEQUENCE</scope>
    <source>
        <strain evidence="1">NKZ352</strain>
    </source>
</reference>
<gene>
    <name evidence="1" type="ORF">CAUJ_LOCUS3559</name>
</gene>
<accession>A0A8S1H2P1</accession>
<dbReference type="AlphaFoldDB" id="A0A8S1H2P1"/>
<comment type="caution">
    <text evidence="1">The sequence shown here is derived from an EMBL/GenBank/DDBJ whole genome shotgun (WGS) entry which is preliminary data.</text>
</comment>
<proteinExistence type="predicted"/>